<protein>
    <recommendedName>
        <fullName evidence="3">C2H2-type domain-containing protein</fullName>
    </recommendedName>
</protein>
<keyword evidence="2" id="KW-1185">Reference proteome</keyword>
<dbReference type="OrthoDB" id="1405595at2759"/>
<name>A0A8H5D1E4_9AGAR</name>
<dbReference type="AlphaFoldDB" id="A0A8H5D1E4"/>
<dbReference type="Proteomes" id="UP000559027">
    <property type="component" value="Unassembled WGS sequence"/>
</dbReference>
<dbReference type="EMBL" id="JAACJO010000012">
    <property type="protein sequence ID" value="KAF5351904.1"/>
    <property type="molecule type" value="Genomic_DNA"/>
</dbReference>
<evidence type="ECO:0000313" key="1">
    <source>
        <dbReference type="EMBL" id="KAF5351904.1"/>
    </source>
</evidence>
<evidence type="ECO:0008006" key="3">
    <source>
        <dbReference type="Google" id="ProtNLM"/>
    </source>
</evidence>
<gene>
    <name evidence="1" type="ORF">D9756_007477</name>
</gene>
<comment type="caution">
    <text evidence="1">The sequence shown here is derived from an EMBL/GenBank/DDBJ whole genome shotgun (WGS) entry which is preliminary data.</text>
</comment>
<evidence type="ECO:0000313" key="2">
    <source>
        <dbReference type="Proteomes" id="UP000559027"/>
    </source>
</evidence>
<accession>A0A8H5D1E4</accession>
<sequence length="115" mass="13007">MNPHDPQHPPQHTQSSLASALGCEMPLVIRPDFEPLRKKDGTLSKIRSHRGNIPVLPQTKLCPHCPAKFTRTTHLNRHLRNRMDYSLVKLHNNTHGPSAQIQTKDFIAATYAALF</sequence>
<reference evidence="1 2" key="1">
    <citation type="journal article" date="2020" name="ISME J.">
        <title>Uncovering the hidden diversity of litter-decomposition mechanisms in mushroom-forming fungi.</title>
        <authorList>
            <person name="Floudas D."/>
            <person name="Bentzer J."/>
            <person name="Ahren D."/>
            <person name="Johansson T."/>
            <person name="Persson P."/>
            <person name="Tunlid A."/>
        </authorList>
    </citation>
    <scope>NUCLEOTIDE SEQUENCE [LARGE SCALE GENOMIC DNA]</scope>
    <source>
        <strain evidence="1 2">CBS 146.42</strain>
    </source>
</reference>
<proteinExistence type="predicted"/>
<organism evidence="1 2">
    <name type="scientific">Leucocoprinus leucothites</name>
    <dbReference type="NCBI Taxonomy" id="201217"/>
    <lineage>
        <taxon>Eukaryota</taxon>
        <taxon>Fungi</taxon>
        <taxon>Dikarya</taxon>
        <taxon>Basidiomycota</taxon>
        <taxon>Agaricomycotina</taxon>
        <taxon>Agaricomycetes</taxon>
        <taxon>Agaricomycetidae</taxon>
        <taxon>Agaricales</taxon>
        <taxon>Agaricineae</taxon>
        <taxon>Agaricaceae</taxon>
        <taxon>Leucocoprinus</taxon>
    </lineage>
</organism>